<dbReference type="EMBL" id="JOTN01000004">
    <property type="protein sequence ID" value="KEK20288.1"/>
    <property type="molecule type" value="Genomic_DNA"/>
</dbReference>
<name>A0A073KD94_9BACI</name>
<sequence length="522" mass="59322">MRTKNSIINISAGLASQLIITSLSFISRTVFINSLGIEYLGINGLLTNIVAMLSLAEAGIGVSIMYSLYKPVAENDQEKINVLMKFYRNVYMVIATIILLLGLSIMPFLEFFVKDSSVENIHLIYVIFLFNTVATYFFVHKNSFLNVCQKGYVVTGVYSISSILSTSLKVGILYYTQNYILYLIIEGTLTIITTIILSHIANKMYPFLKKKVSGKLDKETRAGIMKNTKAIVLQNVGSYLVLGTDNIIISSFVSIAAVGLYANYNMLIEICRTFINQIFNNVYHSVGNLVANENAEKIYGIYKVYMFLNFWLYSFFTISLYIMLEPFITLWLGSEYLMDKSVLIILIIIFYERGMRNAITTMKTTAGIFHEDRYAPLVQAAINLIISIILVQYIGIIGVFIGTLVSMLAVPFWLTPNLVYKKVFSKPVSHYYIKYFYYVAVGIGTFLLTNFVCSIIAANNLYTLILRGAICFIIPHCIYICIFYKTKEFKYLFDIAVNIIETLLTRFKSNQANRSYKKTNHS</sequence>
<keyword evidence="8" id="KW-1185">Reference proteome</keyword>
<evidence type="ECO:0000313" key="8">
    <source>
        <dbReference type="Proteomes" id="UP000027822"/>
    </source>
</evidence>
<organism evidence="7 8">
    <name type="scientific">Bacillus manliponensis</name>
    <dbReference type="NCBI Taxonomy" id="574376"/>
    <lineage>
        <taxon>Bacteria</taxon>
        <taxon>Bacillati</taxon>
        <taxon>Bacillota</taxon>
        <taxon>Bacilli</taxon>
        <taxon>Bacillales</taxon>
        <taxon>Bacillaceae</taxon>
        <taxon>Bacillus</taxon>
        <taxon>Bacillus cereus group</taxon>
    </lineage>
</organism>
<feature type="transmembrane region" description="Helical" evidence="6">
    <location>
        <begin position="464"/>
        <end position="484"/>
    </location>
</feature>
<evidence type="ECO:0000256" key="6">
    <source>
        <dbReference type="SAM" id="Phobius"/>
    </source>
</evidence>
<protein>
    <submittedName>
        <fullName evidence="7">Flippase</fullName>
    </submittedName>
</protein>
<comment type="subcellular location">
    <subcellularLocation>
        <location evidence="1">Cell membrane</location>
        <topology evidence="1">Multi-pass membrane protein</topology>
    </subcellularLocation>
</comment>
<gene>
    <name evidence="7" type="ORF">BAMA_17785</name>
</gene>
<feature type="transmembrane region" description="Helical" evidence="6">
    <location>
        <begin position="180"/>
        <end position="201"/>
    </location>
</feature>
<evidence type="ECO:0000256" key="2">
    <source>
        <dbReference type="ARBA" id="ARBA00022475"/>
    </source>
</evidence>
<keyword evidence="4 6" id="KW-1133">Transmembrane helix</keyword>
<evidence type="ECO:0000313" key="7">
    <source>
        <dbReference type="EMBL" id="KEK20288.1"/>
    </source>
</evidence>
<reference evidence="7 8" key="1">
    <citation type="submission" date="2014-06" db="EMBL/GenBank/DDBJ databases">
        <title>Draft genome sequence of Bacillus manliponensis JCM 15802 (MCCC 1A00708).</title>
        <authorList>
            <person name="Lai Q."/>
            <person name="Liu Y."/>
            <person name="Shao Z."/>
        </authorList>
    </citation>
    <scope>NUCLEOTIDE SEQUENCE [LARGE SCALE GENOMIC DNA]</scope>
    <source>
        <strain evidence="7 8">JCM 15802</strain>
    </source>
</reference>
<evidence type="ECO:0000256" key="5">
    <source>
        <dbReference type="ARBA" id="ARBA00023136"/>
    </source>
</evidence>
<keyword evidence="2" id="KW-1003">Cell membrane</keyword>
<dbReference type="OrthoDB" id="8609648at2"/>
<feature type="transmembrane region" description="Helical" evidence="6">
    <location>
        <begin position="304"/>
        <end position="324"/>
    </location>
</feature>
<evidence type="ECO:0000256" key="4">
    <source>
        <dbReference type="ARBA" id="ARBA00022989"/>
    </source>
</evidence>
<dbReference type="eggNOG" id="COG2244">
    <property type="taxonomic scope" value="Bacteria"/>
</dbReference>
<feature type="transmembrane region" description="Helical" evidence="6">
    <location>
        <begin position="90"/>
        <end position="109"/>
    </location>
</feature>
<dbReference type="STRING" id="574376.BAMA_17785"/>
<evidence type="ECO:0000256" key="3">
    <source>
        <dbReference type="ARBA" id="ARBA00022692"/>
    </source>
</evidence>
<feature type="transmembrane region" description="Helical" evidence="6">
    <location>
        <begin position="121"/>
        <end position="139"/>
    </location>
</feature>
<accession>A0A073KD94</accession>
<dbReference type="Proteomes" id="UP000027822">
    <property type="component" value="Unassembled WGS sequence"/>
</dbReference>
<feature type="transmembrane region" description="Helical" evidence="6">
    <location>
        <begin position="46"/>
        <end position="69"/>
    </location>
</feature>
<keyword evidence="3 6" id="KW-0812">Transmembrane</keyword>
<dbReference type="AlphaFoldDB" id="A0A073KD94"/>
<dbReference type="PANTHER" id="PTHR30250">
    <property type="entry name" value="PST FAMILY PREDICTED COLANIC ACID TRANSPORTER"/>
    <property type="match status" value="1"/>
</dbReference>
<feature type="transmembrane region" description="Helical" evidence="6">
    <location>
        <begin position="435"/>
        <end position="458"/>
    </location>
</feature>
<dbReference type="InterPro" id="IPR050833">
    <property type="entry name" value="Poly_Biosynth_Transport"/>
</dbReference>
<feature type="transmembrane region" description="Helical" evidence="6">
    <location>
        <begin position="336"/>
        <end position="353"/>
    </location>
</feature>
<proteinExistence type="predicted"/>
<dbReference type="RefSeq" id="WP_034637698.1">
    <property type="nucleotide sequence ID" value="NZ_CBCSJC010000003.1"/>
</dbReference>
<comment type="caution">
    <text evidence="7">The sequence shown here is derived from an EMBL/GenBank/DDBJ whole genome shotgun (WGS) entry which is preliminary data.</text>
</comment>
<dbReference type="PANTHER" id="PTHR30250:SF26">
    <property type="entry name" value="PSMA PROTEIN"/>
    <property type="match status" value="1"/>
</dbReference>
<keyword evidence="5 6" id="KW-0472">Membrane</keyword>
<dbReference type="GO" id="GO:0005886">
    <property type="term" value="C:plasma membrane"/>
    <property type="evidence" value="ECO:0007669"/>
    <property type="project" value="UniProtKB-SubCell"/>
</dbReference>
<evidence type="ECO:0000256" key="1">
    <source>
        <dbReference type="ARBA" id="ARBA00004651"/>
    </source>
</evidence>
<feature type="transmembrane region" description="Helical" evidence="6">
    <location>
        <begin position="396"/>
        <end position="414"/>
    </location>
</feature>
<feature type="transmembrane region" description="Helical" evidence="6">
    <location>
        <begin position="7"/>
        <end position="26"/>
    </location>
</feature>